<gene>
    <name evidence="1" type="ORF">Mal48_48070</name>
</gene>
<sequence length="127" mass="14397">MSSMEEQLAECVQRCQEQMAHAWVVRAFVRHSDEIEDFPELTNICRAIFDLSRALETRVDDPVGYFKMLTKKLGKFRVAVDEYSKLIPEISTHTNFGQSVISTQVCARVLGESLDKAKKIAIANTSK</sequence>
<keyword evidence="2" id="KW-1185">Reference proteome</keyword>
<proteinExistence type="predicted"/>
<dbReference type="AlphaFoldDB" id="A0A517QV83"/>
<protein>
    <submittedName>
        <fullName evidence="1">Uncharacterized protein</fullName>
    </submittedName>
</protein>
<dbReference type="Proteomes" id="UP000315724">
    <property type="component" value="Chromosome"/>
</dbReference>
<evidence type="ECO:0000313" key="2">
    <source>
        <dbReference type="Proteomes" id="UP000315724"/>
    </source>
</evidence>
<evidence type="ECO:0000313" key="1">
    <source>
        <dbReference type="EMBL" id="QDT35530.1"/>
    </source>
</evidence>
<dbReference type="RefSeq" id="WP_231739794.1">
    <property type="nucleotide sequence ID" value="NZ_CP036267.1"/>
</dbReference>
<reference evidence="1 2" key="1">
    <citation type="submission" date="2019-02" db="EMBL/GenBank/DDBJ databases">
        <title>Deep-cultivation of Planctomycetes and their phenomic and genomic characterization uncovers novel biology.</title>
        <authorList>
            <person name="Wiegand S."/>
            <person name="Jogler M."/>
            <person name="Boedeker C."/>
            <person name="Pinto D."/>
            <person name="Vollmers J."/>
            <person name="Rivas-Marin E."/>
            <person name="Kohn T."/>
            <person name="Peeters S.H."/>
            <person name="Heuer A."/>
            <person name="Rast P."/>
            <person name="Oberbeckmann S."/>
            <person name="Bunk B."/>
            <person name="Jeske O."/>
            <person name="Meyerdierks A."/>
            <person name="Storesund J.E."/>
            <person name="Kallscheuer N."/>
            <person name="Luecker S."/>
            <person name="Lage O.M."/>
            <person name="Pohl T."/>
            <person name="Merkel B.J."/>
            <person name="Hornburger P."/>
            <person name="Mueller R.-W."/>
            <person name="Bruemmer F."/>
            <person name="Labrenz M."/>
            <person name="Spormann A.M."/>
            <person name="Op den Camp H."/>
            <person name="Overmann J."/>
            <person name="Amann R."/>
            <person name="Jetten M.S.M."/>
            <person name="Mascher T."/>
            <person name="Medema M.H."/>
            <person name="Devos D.P."/>
            <person name="Kaster A.-K."/>
            <person name="Ovreas L."/>
            <person name="Rohde M."/>
            <person name="Galperin M.Y."/>
            <person name="Jogler C."/>
        </authorList>
    </citation>
    <scope>NUCLEOTIDE SEQUENCE [LARGE SCALE GENOMIC DNA]</scope>
    <source>
        <strain evidence="1 2">Mal48</strain>
    </source>
</reference>
<organism evidence="1 2">
    <name type="scientific">Thalassoglobus polymorphus</name>
    <dbReference type="NCBI Taxonomy" id="2527994"/>
    <lineage>
        <taxon>Bacteria</taxon>
        <taxon>Pseudomonadati</taxon>
        <taxon>Planctomycetota</taxon>
        <taxon>Planctomycetia</taxon>
        <taxon>Planctomycetales</taxon>
        <taxon>Planctomycetaceae</taxon>
        <taxon>Thalassoglobus</taxon>
    </lineage>
</organism>
<dbReference type="EMBL" id="CP036267">
    <property type="protein sequence ID" value="QDT35530.1"/>
    <property type="molecule type" value="Genomic_DNA"/>
</dbReference>
<accession>A0A517QV83</accession>
<name>A0A517QV83_9PLAN</name>
<dbReference type="KEGG" id="tpol:Mal48_48070"/>